<dbReference type="Gene3D" id="3.40.50.1820">
    <property type="entry name" value="alpha/beta hydrolase"/>
    <property type="match status" value="1"/>
</dbReference>
<evidence type="ECO:0000313" key="3">
    <source>
        <dbReference type="EMBL" id="MEV0971123.1"/>
    </source>
</evidence>
<sequence>MENRRGGHRTVGTMCHSMDSRPPAPPDPRPVAENAPVTLRSTDGSRLAAHVALPAGPPRGRMIVLPDVRGLHPYYRDLAVRFAEAGFATAAIDWFGRTTDDDERGADFVFQPHIAQVDPRDVAADVSVAMTHLAERGASGPAFTVGFCFGGSQSWRLSAGPVDLAGVIGFYGRPVLVRDVVPEMRRPSLLLIAGDDAVTPAREFERFTAELAAAEVPYEAHTYPGAPHSFFDRAYAQWGEACADAWRRILDFTDRHGATPPPA</sequence>
<dbReference type="EMBL" id="JBFALK010000011">
    <property type="protein sequence ID" value="MEV0971123.1"/>
    <property type="molecule type" value="Genomic_DNA"/>
</dbReference>
<comment type="caution">
    <text evidence="3">The sequence shown here is derived from an EMBL/GenBank/DDBJ whole genome shotgun (WGS) entry which is preliminary data.</text>
</comment>
<keyword evidence="3" id="KW-0378">Hydrolase</keyword>
<reference evidence="3 4" key="1">
    <citation type="submission" date="2024-06" db="EMBL/GenBank/DDBJ databases">
        <title>The Natural Products Discovery Center: Release of the First 8490 Sequenced Strains for Exploring Actinobacteria Biosynthetic Diversity.</title>
        <authorList>
            <person name="Kalkreuter E."/>
            <person name="Kautsar S.A."/>
            <person name="Yang D."/>
            <person name="Bader C.D."/>
            <person name="Teijaro C.N."/>
            <person name="Fluegel L."/>
            <person name="Davis C.M."/>
            <person name="Simpson J.R."/>
            <person name="Lauterbach L."/>
            <person name="Steele A.D."/>
            <person name="Gui C."/>
            <person name="Meng S."/>
            <person name="Li G."/>
            <person name="Viehrig K."/>
            <person name="Ye F."/>
            <person name="Su P."/>
            <person name="Kiefer A.F."/>
            <person name="Nichols A."/>
            <person name="Cepeda A.J."/>
            <person name="Yan W."/>
            <person name="Fan B."/>
            <person name="Jiang Y."/>
            <person name="Adhikari A."/>
            <person name="Zheng C.-J."/>
            <person name="Schuster L."/>
            <person name="Cowan T.M."/>
            <person name="Smanski M.J."/>
            <person name="Chevrette M.G."/>
            <person name="De Carvalho L.P.S."/>
            <person name="Shen B."/>
        </authorList>
    </citation>
    <scope>NUCLEOTIDE SEQUENCE [LARGE SCALE GENOMIC DNA]</scope>
    <source>
        <strain evidence="3 4">NPDC050100</strain>
    </source>
</reference>
<proteinExistence type="predicted"/>
<dbReference type="Pfam" id="PF01738">
    <property type="entry name" value="DLH"/>
    <property type="match status" value="1"/>
</dbReference>
<dbReference type="PANTHER" id="PTHR46623:SF6">
    <property type="entry name" value="ALPHA_BETA-HYDROLASES SUPERFAMILY PROTEIN"/>
    <property type="match status" value="1"/>
</dbReference>
<dbReference type="InterPro" id="IPR029058">
    <property type="entry name" value="AB_hydrolase_fold"/>
</dbReference>
<dbReference type="InterPro" id="IPR051049">
    <property type="entry name" value="Dienelactone_hydrolase-like"/>
</dbReference>
<accession>A0ABV3GHL5</accession>
<feature type="domain" description="Dienelactone hydrolase" evidence="2">
    <location>
        <begin position="48"/>
        <end position="254"/>
    </location>
</feature>
<protein>
    <submittedName>
        <fullName evidence="3">Dienelactone hydrolase family protein</fullName>
    </submittedName>
</protein>
<dbReference type="RefSeq" id="WP_358135096.1">
    <property type="nucleotide sequence ID" value="NZ_JBFALK010000011.1"/>
</dbReference>
<dbReference type="PANTHER" id="PTHR46623">
    <property type="entry name" value="CARBOXYMETHYLENEBUTENOLIDASE-RELATED"/>
    <property type="match status" value="1"/>
</dbReference>
<dbReference type="InterPro" id="IPR002925">
    <property type="entry name" value="Dienelactn_hydro"/>
</dbReference>
<name>A0ABV3GHL5_MICGL</name>
<dbReference type="SUPFAM" id="SSF53474">
    <property type="entry name" value="alpha/beta-Hydrolases"/>
    <property type="match status" value="1"/>
</dbReference>
<evidence type="ECO:0000313" key="4">
    <source>
        <dbReference type="Proteomes" id="UP001551675"/>
    </source>
</evidence>
<evidence type="ECO:0000256" key="1">
    <source>
        <dbReference type="SAM" id="MobiDB-lite"/>
    </source>
</evidence>
<evidence type="ECO:0000259" key="2">
    <source>
        <dbReference type="Pfam" id="PF01738"/>
    </source>
</evidence>
<dbReference type="GO" id="GO:0016787">
    <property type="term" value="F:hydrolase activity"/>
    <property type="evidence" value="ECO:0007669"/>
    <property type="project" value="UniProtKB-KW"/>
</dbReference>
<feature type="region of interest" description="Disordered" evidence="1">
    <location>
        <begin position="1"/>
        <end position="34"/>
    </location>
</feature>
<organism evidence="3 4">
    <name type="scientific">Microtetraspora glauca</name>
    <dbReference type="NCBI Taxonomy" id="1996"/>
    <lineage>
        <taxon>Bacteria</taxon>
        <taxon>Bacillati</taxon>
        <taxon>Actinomycetota</taxon>
        <taxon>Actinomycetes</taxon>
        <taxon>Streptosporangiales</taxon>
        <taxon>Streptosporangiaceae</taxon>
        <taxon>Microtetraspora</taxon>
    </lineage>
</organism>
<gene>
    <name evidence="3" type="ORF">AB0I59_21045</name>
</gene>
<dbReference type="Proteomes" id="UP001551675">
    <property type="component" value="Unassembled WGS sequence"/>
</dbReference>
<keyword evidence="4" id="KW-1185">Reference proteome</keyword>